<reference evidence="2 3" key="1">
    <citation type="submission" date="2021-01" db="EMBL/GenBank/DDBJ databases">
        <title>Genomic Encyclopedia of Type Strains, Phase IV (KMG-IV): sequencing the most valuable type-strain genomes for metagenomic binning, comparative biology and taxonomic classification.</title>
        <authorList>
            <person name="Goeker M."/>
        </authorList>
    </citation>
    <scope>NUCLEOTIDE SEQUENCE [LARGE SCALE GENOMIC DNA]</scope>
    <source>
        <strain evidence="2 3">DSM 105453</strain>
    </source>
</reference>
<sequence length="110" mass="12895">MNSLRQFQLFRGLTLQVLEDLKETKWDAQHPGQPNTICWNTGHLYITSEFLMNKTDHHYEVHQPEWSAFFAPGTRPSDDGRTAIPCQHNRSIERTTEAANHRLFFRQTAK</sequence>
<evidence type="ECO:0000313" key="3">
    <source>
        <dbReference type="Proteomes" id="UP000823485"/>
    </source>
</evidence>
<dbReference type="Proteomes" id="UP000823485">
    <property type="component" value="Unassembled WGS sequence"/>
</dbReference>
<protein>
    <recommendedName>
        <fullName evidence="1">DinB-like domain-containing protein</fullName>
    </recommendedName>
</protein>
<proteinExistence type="predicted"/>
<dbReference type="InterPro" id="IPR024775">
    <property type="entry name" value="DinB-like"/>
</dbReference>
<name>A0ABS2R6K1_9BACI</name>
<gene>
    <name evidence="2" type="ORF">JOC94_002268</name>
</gene>
<dbReference type="Gene3D" id="1.20.120.450">
    <property type="entry name" value="dinb family like domain"/>
    <property type="match status" value="1"/>
</dbReference>
<dbReference type="SUPFAM" id="SSF109854">
    <property type="entry name" value="DinB/YfiT-like putative metalloenzymes"/>
    <property type="match status" value="1"/>
</dbReference>
<organism evidence="2 3">
    <name type="scientific">Siminovitchia thermophila</name>
    <dbReference type="NCBI Taxonomy" id="1245522"/>
    <lineage>
        <taxon>Bacteria</taxon>
        <taxon>Bacillati</taxon>
        <taxon>Bacillota</taxon>
        <taxon>Bacilli</taxon>
        <taxon>Bacillales</taxon>
        <taxon>Bacillaceae</taxon>
        <taxon>Siminovitchia</taxon>
    </lineage>
</organism>
<evidence type="ECO:0000259" key="1">
    <source>
        <dbReference type="Pfam" id="PF12867"/>
    </source>
</evidence>
<dbReference type="RefSeq" id="WP_205179308.1">
    <property type="nucleotide sequence ID" value="NZ_JAFBFH010000013.1"/>
</dbReference>
<dbReference type="Pfam" id="PF12867">
    <property type="entry name" value="DinB_2"/>
    <property type="match status" value="1"/>
</dbReference>
<dbReference type="EMBL" id="JAFBFH010000013">
    <property type="protein sequence ID" value="MBM7715281.1"/>
    <property type="molecule type" value="Genomic_DNA"/>
</dbReference>
<accession>A0ABS2R6K1</accession>
<keyword evidence="3" id="KW-1185">Reference proteome</keyword>
<comment type="caution">
    <text evidence="2">The sequence shown here is derived from an EMBL/GenBank/DDBJ whole genome shotgun (WGS) entry which is preliminary data.</text>
</comment>
<evidence type="ECO:0000313" key="2">
    <source>
        <dbReference type="EMBL" id="MBM7715281.1"/>
    </source>
</evidence>
<feature type="domain" description="DinB-like" evidence="1">
    <location>
        <begin position="6"/>
        <end position="77"/>
    </location>
</feature>
<dbReference type="InterPro" id="IPR034660">
    <property type="entry name" value="DinB/YfiT-like"/>
</dbReference>